<dbReference type="Pfam" id="PF01385">
    <property type="entry name" value="OrfB_IS605"/>
    <property type="match status" value="1"/>
</dbReference>
<keyword evidence="5" id="KW-0238">DNA-binding</keyword>
<dbReference type="InterPro" id="IPR010095">
    <property type="entry name" value="Cas12f1-like_TNB"/>
</dbReference>
<gene>
    <name evidence="10" type="ORF">DFR60_107139</name>
</gene>
<dbReference type="EMBL" id="QJKD01000007">
    <property type="protein sequence ID" value="PXX52453.1"/>
    <property type="molecule type" value="Genomic_DNA"/>
</dbReference>
<evidence type="ECO:0000256" key="4">
    <source>
        <dbReference type="ARBA" id="ARBA00022833"/>
    </source>
</evidence>
<dbReference type="Proteomes" id="UP000248057">
    <property type="component" value="Unassembled WGS sequence"/>
</dbReference>
<proteinExistence type="inferred from homology"/>
<dbReference type="Pfam" id="PF07282">
    <property type="entry name" value="Cas12f1-like_TNB"/>
    <property type="match status" value="1"/>
</dbReference>
<dbReference type="NCBIfam" id="TIGR01766">
    <property type="entry name" value="IS200/IS605 family accessory protein TnpB-like domain"/>
    <property type="match status" value="1"/>
</dbReference>
<organism evidence="10 11">
    <name type="scientific">Hungatella effluvii</name>
    <dbReference type="NCBI Taxonomy" id="1096246"/>
    <lineage>
        <taxon>Bacteria</taxon>
        <taxon>Bacillati</taxon>
        <taxon>Bacillota</taxon>
        <taxon>Clostridia</taxon>
        <taxon>Lachnospirales</taxon>
        <taxon>Lachnospiraceae</taxon>
        <taxon>Hungatella</taxon>
    </lineage>
</organism>
<dbReference type="NCBIfam" id="NF040570">
    <property type="entry name" value="guided_TnpB"/>
    <property type="match status" value="1"/>
</dbReference>
<keyword evidence="4" id="KW-0862">Zinc</keyword>
<dbReference type="RefSeq" id="WP_110323588.1">
    <property type="nucleotide sequence ID" value="NZ_JAQETU010000009.1"/>
</dbReference>
<evidence type="ECO:0000259" key="8">
    <source>
        <dbReference type="Pfam" id="PF07282"/>
    </source>
</evidence>
<evidence type="ECO:0000256" key="2">
    <source>
        <dbReference type="ARBA" id="ARBA00022578"/>
    </source>
</evidence>
<keyword evidence="2" id="KW-0815">Transposition</keyword>
<dbReference type="Pfam" id="PF12323">
    <property type="entry name" value="HTH_OrfB_IS605"/>
    <property type="match status" value="1"/>
</dbReference>
<dbReference type="GO" id="GO:0046872">
    <property type="term" value="F:metal ion binding"/>
    <property type="evidence" value="ECO:0007669"/>
    <property type="project" value="UniProtKB-KW"/>
</dbReference>
<dbReference type="GO" id="GO:0006310">
    <property type="term" value="P:DNA recombination"/>
    <property type="evidence" value="ECO:0007669"/>
    <property type="project" value="UniProtKB-KW"/>
</dbReference>
<evidence type="ECO:0000256" key="5">
    <source>
        <dbReference type="ARBA" id="ARBA00023125"/>
    </source>
</evidence>
<keyword evidence="6" id="KW-0233">DNA recombination</keyword>
<dbReference type="GeneID" id="86062248"/>
<dbReference type="GO" id="GO:0003677">
    <property type="term" value="F:DNA binding"/>
    <property type="evidence" value="ECO:0007669"/>
    <property type="project" value="UniProtKB-KW"/>
</dbReference>
<comment type="caution">
    <text evidence="10">The sequence shown here is derived from an EMBL/GenBank/DDBJ whole genome shotgun (WGS) entry which is preliminary data.</text>
</comment>
<dbReference type="AlphaFoldDB" id="A0A2V3Y331"/>
<protein>
    <submittedName>
        <fullName evidence="10">Putative transposase</fullName>
    </submittedName>
</protein>
<evidence type="ECO:0000259" key="9">
    <source>
        <dbReference type="Pfam" id="PF12323"/>
    </source>
</evidence>
<evidence type="ECO:0000256" key="1">
    <source>
        <dbReference type="ARBA" id="ARBA00008761"/>
    </source>
</evidence>
<sequence length="364" mass="42564">MNKAYVFRIYPNKDQKILLAKTFGCVRFIWNKMLSDKNDCYETTGKSLKTTPARYKKEYPFLCEVDSLALANEQLSLEKAYKNFWNGKGKVGFPRFKSRHNDRSSYTTNYVNGNIEIADSKIKLPKLKWVTIKQHREIPEDYKLKSCTVSQDPDGKYYISVLFAYEETITPQKVEKITGLDFSMKELYVDDKGRIPEYPRFYRKAQEKLAREQRKLSKCEKGSNNRAKQRKIVAKLHKKVSNQRKDFLHKQSRQITNAYDAVVVENLNMKEMSKALRFGKSVHDNGWGMFILFLRYKLKEEGKQLVKVDKWFPSSRTCCLCGKKKEELALSERVYLCECGNIMDRDQNAAINIRQEGIRILGIA</sequence>
<keyword evidence="11" id="KW-1185">Reference proteome</keyword>
<name>A0A2V3Y331_9FIRM</name>
<evidence type="ECO:0000313" key="10">
    <source>
        <dbReference type="EMBL" id="PXX52453.1"/>
    </source>
</evidence>
<accession>A0A2V3Y331</accession>
<comment type="similarity">
    <text evidence="1">In the C-terminal section; belongs to the transposase 35 family.</text>
</comment>
<evidence type="ECO:0000256" key="6">
    <source>
        <dbReference type="ARBA" id="ARBA00023172"/>
    </source>
</evidence>
<feature type="domain" description="Probable transposase IS891/IS1136/IS1341" evidence="7">
    <location>
        <begin position="164"/>
        <end position="274"/>
    </location>
</feature>
<dbReference type="InterPro" id="IPR001959">
    <property type="entry name" value="Transposase"/>
</dbReference>
<evidence type="ECO:0000256" key="3">
    <source>
        <dbReference type="ARBA" id="ARBA00022723"/>
    </source>
</evidence>
<feature type="domain" description="Transposase putative helix-turn-helix" evidence="9">
    <location>
        <begin position="1"/>
        <end position="46"/>
    </location>
</feature>
<feature type="domain" description="Cas12f1-like TNB" evidence="8">
    <location>
        <begin position="287"/>
        <end position="353"/>
    </location>
</feature>
<evidence type="ECO:0000259" key="7">
    <source>
        <dbReference type="Pfam" id="PF01385"/>
    </source>
</evidence>
<dbReference type="GO" id="GO:0032196">
    <property type="term" value="P:transposition"/>
    <property type="evidence" value="ECO:0007669"/>
    <property type="project" value="UniProtKB-KW"/>
</dbReference>
<reference evidence="10 11" key="1">
    <citation type="submission" date="2018-05" db="EMBL/GenBank/DDBJ databases">
        <title>Genomic Encyclopedia of Type Strains, Phase IV (KMG-IV): sequencing the most valuable type-strain genomes for metagenomic binning, comparative biology and taxonomic classification.</title>
        <authorList>
            <person name="Goeker M."/>
        </authorList>
    </citation>
    <scope>NUCLEOTIDE SEQUENCE [LARGE SCALE GENOMIC DNA]</scope>
    <source>
        <strain evidence="10 11">DSM 24995</strain>
    </source>
</reference>
<keyword evidence="3" id="KW-0479">Metal-binding</keyword>
<dbReference type="InterPro" id="IPR021027">
    <property type="entry name" value="Transposase_put_HTH"/>
</dbReference>
<evidence type="ECO:0000313" key="11">
    <source>
        <dbReference type="Proteomes" id="UP000248057"/>
    </source>
</evidence>